<feature type="domain" description="Phage tail collar" evidence="1">
    <location>
        <begin position="17"/>
        <end position="75"/>
    </location>
</feature>
<dbReference type="AlphaFoldDB" id="A0A7W9FLH6"/>
<evidence type="ECO:0000313" key="2">
    <source>
        <dbReference type="EMBL" id="MBB5752869.1"/>
    </source>
</evidence>
<proteinExistence type="predicted"/>
<dbReference type="InterPro" id="IPR037053">
    <property type="entry name" value="Phage_tail_collar_dom_sf"/>
</dbReference>
<reference evidence="2 3" key="1">
    <citation type="submission" date="2020-08" db="EMBL/GenBank/DDBJ databases">
        <title>Genomic Encyclopedia of Type Strains, Phase IV (KMG-IV): sequencing the most valuable type-strain genomes for metagenomic binning, comparative biology and taxonomic classification.</title>
        <authorList>
            <person name="Goeker M."/>
        </authorList>
    </citation>
    <scope>NUCLEOTIDE SEQUENCE [LARGE SCALE GENOMIC DNA]</scope>
    <source>
        <strain evidence="2 3">DSM 16268</strain>
    </source>
</reference>
<name>A0A7W9FLH6_9HYPH</name>
<dbReference type="Pfam" id="PF07484">
    <property type="entry name" value="Collar"/>
    <property type="match status" value="1"/>
</dbReference>
<keyword evidence="3" id="KW-1185">Reference proteome</keyword>
<sequence>MPAQTPPVPEIIDGMIGQIALFAFQKIPENWLACDGTAINTADYPLLFRLIGQAYNKENEKAGTFRLPDLRNAVPIHNPAQRGPIVDSALADAPAIKLTKECLPSHTHTPVSTDGISMPVDVALTILKKTGANVPTEGGFLGAGGTGAPIHVKKEDAEGAEHVTLNGGAAVTMKYTPSGTLTLDEAGTETLAPVTIPYVGMSWCICYAGTYPVFR</sequence>
<dbReference type="InterPro" id="IPR011083">
    <property type="entry name" value="Phage_tail_collar_dom"/>
</dbReference>
<dbReference type="Gene3D" id="3.90.1340.10">
    <property type="entry name" value="Phage tail collar domain"/>
    <property type="match status" value="1"/>
</dbReference>
<protein>
    <submittedName>
        <fullName evidence="2">Microcystin-dependent protein</fullName>
    </submittedName>
</protein>
<dbReference type="Proteomes" id="UP000523821">
    <property type="component" value="Unassembled WGS sequence"/>
</dbReference>
<dbReference type="EMBL" id="JACHOO010000003">
    <property type="protein sequence ID" value="MBB5752869.1"/>
    <property type="molecule type" value="Genomic_DNA"/>
</dbReference>
<dbReference type="RefSeq" id="WP_183855062.1">
    <property type="nucleotide sequence ID" value="NZ_JACHOO010000003.1"/>
</dbReference>
<gene>
    <name evidence="2" type="ORF">GGQ63_001923</name>
</gene>
<dbReference type="SUPFAM" id="SSF88874">
    <property type="entry name" value="Receptor-binding domain of short tail fibre protein gp12"/>
    <property type="match status" value="1"/>
</dbReference>
<comment type="caution">
    <text evidence="2">The sequence shown here is derived from an EMBL/GenBank/DDBJ whole genome shotgun (WGS) entry which is preliminary data.</text>
</comment>
<organism evidence="2 3">
    <name type="scientific">Prosthecomicrobium pneumaticum</name>
    <dbReference type="NCBI Taxonomy" id="81895"/>
    <lineage>
        <taxon>Bacteria</taxon>
        <taxon>Pseudomonadati</taxon>
        <taxon>Pseudomonadota</taxon>
        <taxon>Alphaproteobacteria</taxon>
        <taxon>Hyphomicrobiales</taxon>
        <taxon>Kaistiaceae</taxon>
        <taxon>Prosthecomicrobium</taxon>
    </lineage>
</organism>
<accession>A0A7W9FLH6</accession>
<evidence type="ECO:0000313" key="3">
    <source>
        <dbReference type="Proteomes" id="UP000523821"/>
    </source>
</evidence>
<evidence type="ECO:0000259" key="1">
    <source>
        <dbReference type="Pfam" id="PF07484"/>
    </source>
</evidence>